<feature type="domain" description="TauD/TfdA-like" evidence="8">
    <location>
        <begin position="116"/>
        <end position="163"/>
    </location>
</feature>
<feature type="compositionally biased region" description="Polar residues" evidence="7">
    <location>
        <begin position="68"/>
        <end position="83"/>
    </location>
</feature>
<evidence type="ECO:0000256" key="4">
    <source>
        <dbReference type="ARBA" id="ARBA00022964"/>
    </source>
</evidence>
<dbReference type="GO" id="GO:0046872">
    <property type="term" value="F:metal ion binding"/>
    <property type="evidence" value="ECO:0007669"/>
    <property type="project" value="UniProtKB-KW"/>
</dbReference>
<organism evidence="10 11">
    <name type="scientific">Magnaporthiopsis poae (strain ATCC 64411 / 73-15)</name>
    <name type="common">Kentucky bluegrass fungus</name>
    <name type="synonym">Magnaporthe poae</name>
    <dbReference type="NCBI Taxonomy" id="644358"/>
    <lineage>
        <taxon>Eukaryota</taxon>
        <taxon>Fungi</taxon>
        <taxon>Dikarya</taxon>
        <taxon>Ascomycota</taxon>
        <taxon>Pezizomycotina</taxon>
        <taxon>Sordariomycetes</taxon>
        <taxon>Sordariomycetidae</taxon>
        <taxon>Magnaporthales</taxon>
        <taxon>Magnaporthaceae</taxon>
        <taxon>Magnaporthiopsis</taxon>
    </lineage>
</organism>
<keyword evidence="5" id="KW-0560">Oxidoreductase</keyword>
<accession>A0A0C4DVL5</accession>
<name>A0A0C4DVL5_MAGP6</name>
<dbReference type="EMBL" id="ADBL01000946">
    <property type="status" value="NOT_ANNOTATED_CDS"/>
    <property type="molecule type" value="Genomic_DNA"/>
</dbReference>
<dbReference type="EMBL" id="ADBL01000947">
    <property type="status" value="NOT_ANNOTATED_CDS"/>
    <property type="molecule type" value="Genomic_DNA"/>
</dbReference>
<evidence type="ECO:0000256" key="3">
    <source>
        <dbReference type="ARBA" id="ARBA00022723"/>
    </source>
</evidence>
<reference evidence="10" key="5">
    <citation type="submission" date="2015-06" db="UniProtKB">
        <authorList>
            <consortium name="EnsemblFungi"/>
        </authorList>
    </citation>
    <scope>IDENTIFICATION</scope>
    <source>
        <strain evidence="10">ATCC 64411</strain>
    </source>
</reference>
<dbReference type="PANTHER" id="PTHR10696">
    <property type="entry name" value="GAMMA-BUTYROBETAINE HYDROXYLASE-RELATED"/>
    <property type="match status" value="1"/>
</dbReference>
<reference evidence="9" key="2">
    <citation type="submission" date="2010-05" db="EMBL/GenBank/DDBJ databases">
        <title>The Genome Sequence of Magnaporthe poae strain ATCC 64411.</title>
        <authorList>
            <consortium name="The Broad Institute Genome Sequencing Platform"/>
            <consortium name="Broad Institute Genome Sequencing Center for Infectious Disease"/>
            <person name="Ma L.-J."/>
            <person name="Dead R."/>
            <person name="Young S."/>
            <person name="Zeng Q."/>
            <person name="Koehrsen M."/>
            <person name="Alvarado L."/>
            <person name="Berlin A."/>
            <person name="Chapman S.B."/>
            <person name="Chen Z."/>
            <person name="Freedman E."/>
            <person name="Gellesch M."/>
            <person name="Goldberg J."/>
            <person name="Griggs A."/>
            <person name="Gujja S."/>
            <person name="Heilman E.R."/>
            <person name="Heiman D."/>
            <person name="Hepburn T."/>
            <person name="Howarth C."/>
            <person name="Jen D."/>
            <person name="Larson L."/>
            <person name="Mehta T."/>
            <person name="Neiman D."/>
            <person name="Pearson M."/>
            <person name="Roberts A."/>
            <person name="Saif S."/>
            <person name="Shea T."/>
            <person name="Shenoy N."/>
            <person name="Sisk P."/>
            <person name="Stolte C."/>
            <person name="Sykes S."/>
            <person name="Walk T."/>
            <person name="White J."/>
            <person name="Yandava C."/>
            <person name="Haas B."/>
            <person name="Nusbaum C."/>
            <person name="Birren B."/>
        </authorList>
    </citation>
    <scope>NUCLEOTIDE SEQUENCE</scope>
    <source>
        <strain evidence="9">ATCC 64411</strain>
    </source>
</reference>
<dbReference type="GO" id="GO:0051213">
    <property type="term" value="F:dioxygenase activity"/>
    <property type="evidence" value="ECO:0007669"/>
    <property type="project" value="UniProtKB-KW"/>
</dbReference>
<evidence type="ECO:0000259" key="8">
    <source>
        <dbReference type="Pfam" id="PF02668"/>
    </source>
</evidence>
<dbReference type="VEuPathDB" id="FungiDB:MAPG_04022"/>
<evidence type="ECO:0000256" key="2">
    <source>
        <dbReference type="ARBA" id="ARBA00008654"/>
    </source>
</evidence>
<evidence type="ECO:0000256" key="7">
    <source>
        <dbReference type="SAM" id="MobiDB-lite"/>
    </source>
</evidence>
<dbReference type="eggNOG" id="KOG3888">
    <property type="taxonomic scope" value="Eukaryota"/>
</dbReference>
<reference evidence="9" key="3">
    <citation type="submission" date="2011-03" db="EMBL/GenBank/DDBJ databases">
        <title>Annotation of Magnaporthe poae ATCC 64411.</title>
        <authorList>
            <person name="Ma L.-J."/>
            <person name="Dead R."/>
            <person name="Young S.K."/>
            <person name="Zeng Q."/>
            <person name="Gargeya S."/>
            <person name="Fitzgerald M."/>
            <person name="Haas B."/>
            <person name="Abouelleil A."/>
            <person name="Alvarado L."/>
            <person name="Arachchi H.M."/>
            <person name="Berlin A."/>
            <person name="Brown A."/>
            <person name="Chapman S.B."/>
            <person name="Chen Z."/>
            <person name="Dunbar C."/>
            <person name="Freedman E."/>
            <person name="Gearin G."/>
            <person name="Gellesch M."/>
            <person name="Goldberg J."/>
            <person name="Griggs A."/>
            <person name="Gujja S."/>
            <person name="Heiman D."/>
            <person name="Howarth C."/>
            <person name="Larson L."/>
            <person name="Lui A."/>
            <person name="MacDonald P.J.P."/>
            <person name="Mehta T."/>
            <person name="Montmayeur A."/>
            <person name="Murphy C."/>
            <person name="Neiman D."/>
            <person name="Pearson M."/>
            <person name="Priest M."/>
            <person name="Roberts A."/>
            <person name="Saif S."/>
            <person name="Shea T."/>
            <person name="Shenoy N."/>
            <person name="Sisk P."/>
            <person name="Stolte C."/>
            <person name="Sykes S."/>
            <person name="Yandava C."/>
            <person name="Wortman J."/>
            <person name="Nusbaum C."/>
            <person name="Birren B."/>
        </authorList>
    </citation>
    <scope>NUCLEOTIDE SEQUENCE</scope>
    <source>
        <strain evidence="9">ATCC 64411</strain>
    </source>
</reference>
<comment type="similarity">
    <text evidence="2">Belongs to the gamma-BBH/TMLD family.</text>
</comment>
<dbReference type="GO" id="GO:0045329">
    <property type="term" value="P:carnitine biosynthetic process"/>
    <property type="evidence" value="ECO:0007669"/>
    <property type="project" value="TreeGrafter"/>
</dbReference>
<evidence type="ECO:0000313" key="11">
    <source>
        <dbReference type="Proteomes" id="UP000011715"/>
    </source>
</evidence>
<dbReference type="STRING" id="644358.A0A0C4DVL5"/>
<dbReference type="Gene3D" id="3.60.130.10">
    <property type="entry name" value="Clavaminate synthase-like"/>
    <property type="match status" value="1"/>
</dbReference>
<dbReference type="SUPFAM" id="SSF51197">
    <property type="entry name" value="Clavaminate synthase-like"/>
    <property type="match status" value="1"/>
</dbReference>
<keyword evidence="4 9" id="KW-0223">Dioxygenase</keyword>
<evidence type="ECO:0000256" key="5">
    <source>
        <dbReference type="ARBA" id="ARBA00023002"/>
    </source>
</evidence>
<keyword evidence="6" id="KW-0408">Iron</keyword>
<reference evidence="11" key="1">
    <citation type="submission" date="2010-05" db="EMBL/GenBank/DDBJ databases">
        <title>The genome sequence of Magnaporthe poae strain ATCC 64411.</title>
        <authorList>
            <person name="Ma L.-J."/>
            <person name="Dead R."/>
            <person name="Young S."/>
            <person name="Zeng Q."/>
            <person name="Koehrsen M."/>
            <person name="Alvarado L."/>
            <person name="Berlin A."/>
            <person name="Chapman S.B."/>
            <person name="Chen Z."/>
            <person name="Freedman E."/>
            <person name="Gellesch M."/>
            <person name="Goldberg J."/>
            <person name="Griggs A."/>
            <person name="Gujja S."/>
            <person name="Heilman E.R."/>
            <person name="Heiman D."/>
            <person name="Hepburn T."/>
            <person name="Howarth C."/>
            <person name="Jen D."/>
            <person name="Larson L."/>
            <person name="Mehta T."/>
            <person name="Neiman D."/>
            <person name="Pearson M."/>
            <person name="Roberts A."/>
            <person name="Saif S."/>
            <person name="Shea T."/>
            <person name="Shenoy N."/>
            <person name="Sisk P."/>
            <person name="Stolte C."/>
            <person name="Sykes S."/>
            <person name="Walk T."/>
            <person name="White J."/>
            <person name="Yandava C."/>
            <person name="Haas B."/>
            <person name="Nusbaum C."/>
            <person name="Birren B."/>
        </authorList>
    </citation>
    <scope>NUCLEOTIDE SEQUENCE [LARGE SCALE GENOMIC DNA]</scope>
    <source>
        <strain evidence="11">ATCC 64411 / 73-15</strain>
    </source>
</reference>
<protein>
    <submittedName>
        <fullName evidence="9">Gamma-butyrobetaine dioxygenase</fullName>
    </submittedName>
</protein>
<comment type="cofactor">
    <cofactor evidence="1">
        <name>Fe(2+)</name>
        <dbReference type="ChEBI" id="CHEBI:29033"/>
    </cofactor>
</comment>
<evidence type="ECO:0000256" key="6">
    <source>
        <dbReference type="ARBA" id="ARBA00023004"/>
    </source>
</evidence>
<dbReference type="PANTHER" id="PTHR10696:SF25">
    <property type="entry name" value="OXIDOREDUCTASE AIM17-RELATED"/>
    <property type="match status" value="1"/>
</dbReference>
<dbReference type="InterPro" id="IPR042098">
    <property type="entry name" value="TauD-like_sf"/>
</dbReference>
<keyword evidence="3" id="KW-0479">Metal-binding</keyword>
<proteinExistence type="inferred from homology"/>
<dbReference type="EnsemblFungi" id="MAPG_04022T0">
    <property type="protein sequence ID" value="MAPG_04022T0"/>
    <property type="gene ID" value="MAPG_04022"/>
</dbReference>
<feature type="region of interest" description="Disordered" evidence="7">
    <location>
        <begin position="41"/>
        <end position="91"/>
    </location>
</feature>
<dbReference type="EMBL" id="GL876968">
    <property type="protein sequence ID" value="KLU84988.1"/>
    <property type="molecule type" value="Genomic_DNA"/>
</dbReference>
<keyword evidence="11" id="KW-1185">Reference proteome</keyword>
<evidence type="ECO:0000313" key="10">
    <source>
        <dbReference type="EnsemblFungi" id="MAPG_04022T0"/>
    </source>
</evidence>
<dbReference type="Proteomes" id="UP000011715">
    <property type="component" value="Unassembled WGS sequence"/>
</dbReference>
<evidence type="ECO:0000313" key="9">
    <source>
        <dbReference type="EMBL" id="KLU84988.1"/>
    </source>
</evidence>
<dbReference type="Pfam" id="PF02668">
    <property type="entry name" value="TauD"/>
    <property type="match status" value="1"/>
</dbReference>
<dbReference type="InterPro" id="IPR003819">
    <property type="entry name" value="TauD/TfdA-like"/>
</dbReference>
<sequence length="184" mass="20180">MSQSGFRIGARLSARATLPPIPVRRVPRHCLVPKGAQGCSHLAGGAQRRPGSGSAATGGRHARPPPLSVSSGVTGQRSASNHRPQQHDDDRWALSVRLASGEEARLSKLWLRDSCRDAACAPEAMFEYKMEPGECVIFDNMRVLHGRRQFNVTSGKRWLKGTYVQEQVMLSKLAQMPAALRSER</sequence>
<reference evidence="10" key="4">
    <citation type="journal article" date="2015" name="G3 (Bethesda)">
        <title>Genome sequences of three phytopathogenic species of the Magnaporthaceae family of fungi.</title>
        <authorList>
            <person name="Okagaki L.H."/>
            <person name="Nunes C.C."/>
            <person name="Sailsbery J."/>
            <person name="Clay B."/>
            <person name="Brown D."/>
            <person name="John T."/>
            <person name="Oh Y."/>
            <person name="Young N."/>
            <person name="Fitzgerald M."/>
            <person name="Haas B.J."/>
            <person name="Zeng Q."/>
            <person name="Young S."/>
            <person name="Adiconis X."/>
            <person name="Fan L."/>
            <person name="Levin J.Z."/>
            <person name="Mitchell T.K."/>
            <person name="Okubara P.A."/>
            <person name="Farman M.L."/>
            <person name="Kohn L.M."/>
            <person name="Birren B."/>
            <person name="Ma L.-J."/>
            <person name="Dean R.A."/>
        </authorList>
    </citation>
    <scope>NUCLEOTIDE SEQUENCE</scope>
    <source>
        <strain evidence="10">ATCC 64411 / 73-15</strain>
    </source>
</reference>
<gene>
    <name evidence="9" type="ORF">MAPG_04022</name>
</gene>
<evidence type="ECO:0000256" key="1">
    <source>
        <dbReference type="ARBA" id="ARBA00001954"/>
    </source>
</evidence>
<dbReference type="AlphaFoldDB" id="A0A0C4DVL5"/>
<dbReference type="OrthoDB" id="406634at2759"/>
<dbReference type="GO" id="GO:0005739">
    <property type="term" value="C:mitochondrion"/>
    <property type="evidence" value="ECO:0007669"/>
    <property type="project" value="TreeGrafter"/>
</dbReference>
<dbReference type="InterPro" id="IPR050411">
    <property type="entry name" value="AlphaKG_dependent_hydroxylases"/>
</dbReference>